<evidence type="ECO:0000313" key="2">
    <source>
        <dbReference type="EMBL" id="XCC61921.1"/>
    </source>
</evidence>
<sequence>MKLSTKSRYALEALLYMALYSGGRPMRIAEIAAGTGISEGYLEQIFFRLRKAGLLSAVRGKGGGFLFSSPEKTSVGSLVRTLEGTLVPVACAEDLSACKSPMRDRCVSRALWVRLSHEIGGVLDGITLASLAEAFRAKEGTS</sequence>
<dbReference type="InterPro" id="IPR036388">
    <property type="entry name" value="WH-like_DNA-bd_sf"/>
</dbReference>
<name>A0AAU8A7I7_9FIRM</name>
<dbReference type="PROSITE" id="PS01332">
    <property type="entry name" value="HTH_RRF2_1"/>
    <property type="match status" value="1"/>
</dbReference>
<organism evidence="2">
    <name type="scientific">Christensenella massiliensis</name>
    <dbReference type="NCBI Taxonomy" id="1805714"/>
    <lineage>
        <taxon>Bacteria</taxon>
        <taxon>Bacillati</taxon>
        <taxon>Bacillota</taxon>
        <taxon>Clostridia</taxon>
        <taxon>Christensenellales</taxon>
        <taxon>Christensenellaceae</taxon>
        <taxon>Christensenella</taxon>
    </lineage>
</organism>
<dbReference type="Gene3D" id="1.10.10.10">
    <property type="entry name" value="Winged helix-like DNA-binding domain superfamily/Winged helix DNA-binding domain"/>
    <property type="match status" value="1"/>
</dbReference>
<dbReference type="PANTHER" id="PTHR33221">
    <property type="entry name" value="WINGED HELIX-TURN-HELIX TRANSCRIPTIONAL REGULATOR, RRF2 FAMILY"/>
    <property type="match status" value="1"/>
</dbReference>
<dbReference type="PANTHER" id="PTHR33221:SF5">
    <property type="entry name" value="HTH-TYPE TRANSCRIPTIONAL REGULATOR ISCR"/>
    <property type="match status" value="1"/>
</dbReference>
<gene>
    <name evidence="2" type="ORF">PUP29_10380</name>
</gene>
<dbReference type="InterPro" id="IPR000944">
    <property type="entry name" value="Tscrpt_reg_Rrf2"/>
</dbReference>
<evidence type="ECO:0000256" key="1">
    <source>
        <dbReference type="ARBA" id="ARBA00023125"/>
    </source>
</evidence>
<dbReference type="InterPro" id="IPR036390">
    <property type="entry name" value="WH_DNA-bd_sf"/>
</dbReference>
<proteinExistence type="predicted"/>
<dbReference type="GO" id="GO:0003700">
    <property type="term" value="F:DNA-binding transcription factor activity"/>
    <property type="evidence" value="ECO:0007669"/>
    <property type="project" value="TreeGrafter"/>
</dbReference>
<dbReference type="GO" id="GO:0003677">
    <property type="term" value="F:DNA binding"/>
    <property type="evidence" value="ECO:0007669"/>
    <property type="project" value="UniProtKB-KW"/>
</dbReference>
<dbReference type="AlphaFoldDB" id="A0AAU8A7I7"/>
<dbReference type="InterPro" id="IPR030489">
    <property type="entry name" value="TR_Rrf2-type_CS"/>
</dbReference>
<protein>
    <submittedName>
        <fullName evidence="2">Rrf2 family transcriptional regulator</fullName>
    </submittedName>
</protein>
<dbReference type="PROSITE" id="PS51197">
    <property type="entry name" value="HTH_RRF2_2"/>
    <property type="match status" value="1"/>
</dbReference>
<keyword evidence="1" id="KW-0238">DNA-binding</keyword>
<dbReference type="EMBL" id="CP117826">
    <property type="protein sequence ID" value="XCC61921.1"/>
    <property type="molecule type" value="Genomic_DNA"/>
</dbReference>
<accession>A0AAU8A7I7</accession>
<reference evidence="2" key="1">
    <citation type="submission" date="2023-02" db="EMBL/GenBank/DDBJ databases">
        <title>Gut commensal Christensenella minuta modulates host metabolism via a new class of secondary bile acids.</title>
        <authorList>
            <person name="Liu C."/>
        </authorList>
    </citation>
    <scope>NUCLEOTIDE SEQUENCE</scope>
    <source>
        <strain evidence="2">CA70</strain>
    </source>
</reference>
<dbReference type="Pfam" id="PF02082">
    <property type="entry name" value="Rrf2"/>
    <property type="match status" value="1"/>
</dbReference>
<dbReference type="NCBIfam" id="TIGR00738">
    <property type="entry name" value="rrf2_super"/>
    <property type="match status" value="1"/>
</dbReference>
<dbReference type="GO" id="GO:0005829">
    <property type="term" value="C:cytosol"/>
    <property type="evidence" value="ECO:0007669"/>
    <property type="project" value="TreeGrafter"/>
</dbReference>
<dbReference type="RefSeq" id="WP_079545974.1">
    <property type="nucleotide sequence ID" value="NZ_CP117826.1"/>
</dbReference>
<dbReference type="SUPFAM" id="SSF46785">
    <property type="entry name" value="Winged helix' DNA-binding domain"/>
    <property type="match status" value="1"/>
</dbReference>